<keyword evidence="2" id="KW-1185">Reference proteome</keyword>
<reference evidence="1 2" key="2">
    <citation type="journal article" date="2022" name="Mol. Ecol. Resour.">
        <title>The genomes of chicory, endive, great burdock and yacon provide insights into Asteraceae paleo-polyploidization history and plant inulin production.</title>
        <authorList>
            <person name="Fan W."/>
            <person name="Wang S."/>
            <person name="Wang H."/>
            <person name="Wang A."/>
            <person name="Jiang F."/>
            <person name="Liu H."/>
            <person name="Zhao H."/>
            <person name="Xu D."/>
            <person name="Zhang Y."/>
        </authorList>
    </citation>
    <scope>NUCLEOTIDE SEQUENCE [LARGE SCALE GENOMIC DNA]</scope>
    <source>
        <strain evidence="2">cv. Yunnan</strain>
        <tissue evidence="1">Leaves</tissue>
    </source>
</reference>
<sequence>MHPLMDSSLMKFLEEDEDETMYLGDEFDAYIAALNREIEEENSSTSQPPTGTDGGIGQAANSMNQPAHLQVDFGLLLPDIQSQIDKDRAMQVQGLYNRLKTGNIHKREFLQHMRSLVGEHIIKMAVYRFQSSFSTYGNPGGNYHTGASPNMNMSSLSLQARQDPIHPIRTHGGGPIYFTSSSPNSSHWQPSMHKDQSLMSSMAYGKPDHMDQMNEQQHKTLVSAPQGPSSFSPGQHEQVRGVLGSSKDITFEMLSSRPGFSTPMNKPEPKSITAQLEYQNASAGNLSSGAGNDAKAIPKKLTVTQKKPFEAAPSVSSLSGVNLQEEEELLFSGSKKESRISETSRKVVQEEEERLFLQKIPLQKKLTEIKERMHGLITNLIRLTKQVNNDEMRATAANVAARAALGGDDTLLKWKIMAEQARHKRKGGPDASASQPSPTKNSLNNQDLSQSSDIIPRTVSVKDVISVLETEIQILRSTLIYHLYEHVHSDSVSE</sequence>
<proteinExistence type="predicted"/>
<evidence type="ECO:0000313" key="2">
    <source>
        <dbReference type="Proteomes" id="UP001056120"/>
    </source>
</evidence>
<organism evidence="1 2">
    <name type="scientific">Smallanthus sonchifolius</name>
    <dbReference type="NCBI Taxonomy" id="185202"/>
    <lineage>
        <taxon>Eukaryota</taxon>
        <taxon>Viridiplantae</taxon>
        <taxon>Streptophyta</taxon>
        <taxon>Embryophyta</taxon>
        <taxon>Tracheophyta</taxon>
        <taxon>Spermatophyta</taxon>
        <taxon>Magnoliopsida</taxon>
        <taxon>eudicotyledons</taxon>
        <taxon>Gunneridae</taxon>
        <taxon>Pentapetalae</taxon>
        <taxon>asterids</taxon>
        <taxon>campanulids</taxon>
        <taxon>Asterales</taxon>
        <taxon>Asteraceae</taxon>
        <taxon>Asteroideae</taxon>
        <taxon>Heliantheae alliance</taxon>
        <taxon>Millerieae</taxon>
        <taxon>Smallanthus</taxon>
    </lineage>
</organism>
<comment type="caution">
    <text evidence="1">The sequence shown here is derived from an EMBL/GenBank/DDBJ whole genome shotgun (WGS) entry which is preliminary data.</text>
</comment>
<dbReference type="EMBL" id="CM042039">
    <property type="protein sequence ID" value="KAI3726627.1"/>
    <property type="molecule type" value="Genomic_DNA"/>
</dbReference>
<protein>
    <submittedName>
        <fullName evidence="1">Uncharacterized protein</fullName>
    </submittedName>
</protein>
<dbReference type="Proteomes" id="UP001056120">
    <property type="component" value="Linkage Group LG22"/>
</dbReference>
<accession>A0ACB9BXH2</accession>
<evidence type="ECO:0000313" key="1">
    <source>
        <dbReference type="EMBL" id="KAI3726627.1"/>
    </source>
</evidence>
<name>A0ACB9BXH2_9ASTR</name>
<reference evidence="2" key="1">
    <citation type="journal article" date="2022" name="Mol. Ecol. Resour.">
        <title>The genomes of chicory, endive, great burdock and yacon provide insights into Asteraceae palaeo-polyploidization history and plant inulin production.</title>
        <authorList>
            <person name="Fan W."/>
            <person name="Wang S."/>
            <person name="Wang H."/>
            <person name="Wang A."/>
            <person name="Jiang F."/>
            <person name="Liu H."/>
            <person name="Zhao H."/>
            <person name="Xu D."/>
            <person name="Zhang Y."/>
        </authorList>
    </citation>
    <scope>NUCLEOTIDE SEQUENCE [LARGE SCALE GENOMIC DNA]</scope>
    <source>
        <strain evidence="2">cv. Yunnan</strain>
    </source>
</reference>
<gene>
    <name evidence="1" type="ORF">L1987_66425</name>
</gene>